<organism evidence="3 4">
    <name type="scientific">Botrimarina colliarenosi</name>
    <dbReference type="NCBI Taxonomy" id="2528001"/>
    <lineage>
        <taxon>Bacteria</taxon>
        <taxon>Pseudomonadati</taxon>
        <taxon>Planctomycetota</taxon>
        <taxon>Planctomycetia</taxon>
        <taxon>Pirellulales</taxon>
        <taxon>Lacipirellulaceae</taxon>
        <taxon>Botrimarina</taxon>
    </lineage>
</organism>
<name>A0A5C6A710_9BACT</name>
<dbReference type="EMBL" id="SJPR01000005">
    <property type="protein sequence ID" value="TWT95180.1"/>
    <property type="molecule type" value="Genomic_DNA"/>
</dbReference>
<evidence type="ECO:0000313" key="4">
    <source>
        <dbReference type="Proteomes" id="UP000317421"/>
    </source>
</evidence>
<reference evidence="3 4" key="1">
    <citation type="submission" date="2019-02" db="EMBL/GenBank/DDBJ databases">
        <title>Deep-cultivation of Planctomycetes and their phenomic and genomic characterization uncovers novel biology.</title>
        <authorList>
            <person name="Wiegand S."/>
            <person name="Jogler M."/>
            <person name="Boedeker C."/>
            <person name="Pinto D."/>
            <person name="Vollmers J."/>
            <person name="Rivas-Marin E."/>
            <person name="Kohn T."/>
            <person name="Peeters S.H."/>
            <person name="Heuer A."/>
            <person name="Rast P."/>
            <person name="Oberbeckmann S."/>
            <person name="Bunk B."/>
            <person name="Jeske O."/>
            <person name="Meyerdierks A."/>
            <person name="Storesund J.E."/>
            <person name="Kallscheuer N."/>
            <person name="Luecker S."/>
            <person name="Lage O.M."/>
            <person name="Pohl T."/>
            <person name="Merkel B.J."/>
            <person name="Hornburger P."/>
            <person name="Mueller R.-W."/>
            <person name="Bruemmer F."/>
            <person name="Labrenz M."/>
            <person name="Spormann A.M."/>
            <person name="Op Den Camp H."/>
            <person name="Overmann J."/>
            <person name="Amann R."/>
            <person name="Jetten M.S.M."/>
            <person name="Mascher T."/>
            <person name="Medema M.H."/>
            <person name="Devos D.P."/>
            <person name="Kaster A.-K."/>
            <person name="Ovreas L."/>
            <person name="Rohde M."/>
            <person name="Galperin M.Y."/>
            <person name="Jogler C."/>
        </authorList>
    </citation>
    <scope>NUCLEOTIDE SEQUENCE [LARGE SCALE GENOMIC DNA]</scope>
    <source>
        <strain evidence="3 4">Pla108</strain>
    </source>
</reference>
<dbReference type="InterPro" id="IPR006311">
    <property type="entry name" value="TAT_signal"/>
</dbReference>
<proteinExistence type="predicted"/>
<keyword evidence="1" id="KW-0732">Signal</keyword>
<evidence type="ECO:0000259" key="2">
    <source>
        <dbReference type="Pfam" id="PF01261"/>
    </source>
</evidence>
<dbReference type="RefSeq" id="WP_146446037.1">
    <property type="nucleotide sequence ID" value="NZ_SJPR01000005.1"/>
</dbReference>
<feature type="signal peptide" evidence="1">
    <location>
        <begin position="1"/>
        <end position="27"/>
    </location>
</feature>
<dbReference type="InterPro" id="IPR036237">
    <property type="entry name" value="Xyl_isomerase-like_sf"/>
</dbReference>
<keyword evidence="4" id="KW-1185">Reference proteome</keyword>
<dbReference type="Gene3D" id="3.20.20.150">
    <property type="entry name" value="Divalent-metal-dependent TIM barrel enzymes"/>
    <property type="match status" value="1"/>
</dbReference>
<accession>A0A5C6A710</accession>
<dbReference type="PANTHER" id="PTHR12110">
    <property type="entry name" value="HYDROXYPYRUVATE ISOMERASE"/>
    <property type="match status" value="1"/>
</dbReference>
<dbReference type="Pfam" id="PF01261">
    <property type="entry name" value="AP_endonuc_2"/>
    <property type="match status" value="1"/>
</dbReference>
<dbReference type="OrthoDB" id="9810637at2"/>
<protein>
    <submittedName>
        <fullName evidence="3">Xylose isomerase-like TIM barrel</fullName>
    </submittedName>
</protein>
<dbReference type="PROSITE" id="PS51318">
    <property type="entry name" value="TAT"/>
    <property type="match status" value="1"/>
</dbReference>
<comment type="caution">
    <text evidence="3">The sequence shown here is derived from an EMBL/GenBank/DDBJ whole genome shotgun (WGS) entry which is preliminary data.</text>
</comment>
<feature type="chain" id="PRO_5023141469" evidence="1">
    <location>
        <begin position="28"/>
        <end position="306"/>
    </location>
</feature>
<evidence type="ECO:0000256" key="1">
    <source>
        <dbReference type="SAM" id="SignalP"/>
    </source>
</evidence>
<gene>
    <name evidence="3" type="ORF">Pla108_33230</name>
</gene>
<dbReference type="InterPro" id="IPR050312">
    <property type="entry name" value="IolE/XylAMocC-like"/>
</dbReference>
<dbReference type="GO" id="GO:0016853">
    <property type="term" value="F:isomerase activity"/>
    <property type="evidence" value="ECO:0007669"/>
    <property type="project" value="UniProtKB-KW"/>
</dbReference>
<dbReference type="Proteomes" id="UP000317421">
    <property type="component" value="Unassembled WGS sequence"/>
</dbReference>
<feature type="domain" description="Xylose isomerase-like TIM barrel" evidence="2">
    <location>
        <begin position="64"/>
        <end position="301"/>
    </location>
</feature>
<dbReference type="SUPFAM" id="SSF51658">
    <property type="entry name" value="Xylose isomerase-like"/>
    <property type="match status" value="1"/>
</dbReference>
<evidence type="ECO:0000313" key="3">
    <source>
        <dbReference type="EMBL" id="TWT95180.1"/>
    </source>
</evidence>
<dbReference type="AlphaFoldDB" id="A0A5C6A710"/>
<keyword evidence="3" id="KW-0413">Isomerase</keyword>
<sequence precursor="true">MSLARRQFLQTAAAGVAVAAAPRWAFAAEKVVPFRISLAEWSLHKAIRGGDLTDLDFPRVTKEEFGIDAVEYVSQLWGDKQAGSEYVAKVKQQCDDHGVRSVLIMVDAEGALGDADGAKRSQAIDNHKKWLEAARELGCHAIRVNAQSSGSYAEQLALAADGLGRLGEIADQYGLNVLVENHGGLSSNGEWLAGVMRRVGRPNVGTLPDFGNFCISGRGTPDAVWYDRYQGMEDLMPFAKAVSAKSYEFNDAGEEVQTDFPRVMKTVLNHGYSGYVGIEWEGGNPCEYEGIKLTKALLERIRDSVV</sequence>
<dbReference type="InterPro" id="IPR013022">
    <property type="entry name" value="Xyl_isomerase-like_TIM-brl"/>
</dbReference>
<dbReference type="PANTHER" id="PTHR12110:SF53">
    <property type="entry name" value="BLR5974 PROTEIN"/>
    <property type="match status" value="1"/>
</dbReference>